<dbReference type="SUPFAM" id="SSF51445">
    <property type="entry name" value="(Trans)glycosidases"/>
    <property type="match status" value="1"/>
</dbReference>
<dbReference type="KEGG" id="mmb:Mmol_0831"/>
<dbReference type="EC" id="2.4.1.25" evidence="3 10"/>
<dbReference type="CAZy" id="GH77">
    <property type="family name" value="Glycoside Hydrolase Family 77"/>
</dbReference>
<reference evidence="12" key="1">
    <citation type="submission" date="2009-07" db="EMBL/GenBank/DDBJ databases">
        <title>Complete sequence of Methylotenera mobilis JLW8.</title>
        <authorList>
            <consortium name="US DOE Joint Genome Institute"/>
            <person name="Lucas S."/>
            <person name="Copeland A."/>
            <person name="Lapidus A."/>
            <person name="Glavina del Rio T."/>
            <person name="Tice H."/>
            <person name="Bruce D."/>
            <person name="Goodwin L."/>
            <person name="Pitluck S."/>
            <person name="LaButti K.M."/>
            <person name="Clum A."/>
            <person name="Larimer F."/>
            <person name="Land M."/>
            <person name="Hauser L."/>
            <person name="Kyrpides N."/>
            <person name="Mikhailova N."/>
            <person name="Kayluzhnaya M."/>
            <person name="Chistoserdova L."/>
        </authorList>
    </citation>
    <scope>NUCLEOTIDE SEQUENCE [LARGE SCALE GENOMIC DNA]</scope>
    <source>
        <strain evidence="12">JLW8 / ATCC BAA-1282 / DSM 17540</strain>
    </source>
</reference>
<proteinExistence type="inferred from homology"/>
<dbReference type="InterPro" id="IPR003385">
    <property type="entry name" value="Glyco_hydro_77"/>
</dbReference>
<sequence length="500" mass="56489">MTLQTQASLLNQRQAGVLLHISSLPSAFYTGDLGVESYRFIDFLHEIGAKVWQTLPINMPHADNSPYQCLSAHAGNPDFISLESLQAQGLLTKQDCAGLITSKLDLLNKAYLNFSQQSEIQAEYKKLRQAFNRFCKKQASWLDDFALFLALRQHFNQAGWDHWPEPYKNRDKKTIKQVQVQLAHEIAVVKFTQFVFFSQWLALKAYAAEKNIALFGDIPIFVAYDSADVWAHSDLFKLNSDKTMSVVAGVPPDYFSETGQRWGNPHYNWEAMQQDGFAWWISRMATQSELFDIVRIDHFRGLEAAWEIPAVEDTAINGEWVLAPGDALLGAIKQALPEINLVAEDLGIITIEVDALRKKYHLPGMKILQFAFSGASDNPYLPENIVENSVVYTGTHDNDTTLSWYSTLDDYQRGNVHSRLAALHGEGHTPNMPNDLIDMALETTALLAIVPMQDILQLNGHHRMNTPGTTSGNWHWRFSWQQLTAQQKNSIHGTIARTGR</sequence>
<dbReference type="Gene3D" id="3.20.20.80">
    <property type="entry name" value="Glycosidases"/>
    <property type="match status" value="1"/>
</dbReference>
<reference evidence="11 12" key="2">
    <citation type="journal article" date="2011" name="J. Bacteriol.">
        <title>Genomes of three methylotrophs from a single niche uncover genetic and metabolic divergence of Methylophilaceae.</title>
        <authorList>
            <person name="Lapidus A."/>
            <person name="Clum A."/>
            <person name="Labutti K."/>
            <person name="Kaluzhnaya M.G."/>
            <person name="Lim S."/>
            <person name="Beck D.A."/>
            <person name="Glavina Del Rio T."/>
            <person name="Nolan M."/>
            <person name="Mavromatis K."/>
            <person name="Huntemann M."/>
            <person name="Lucas S."/>
            <person name="Lidstrom M.E."/>
            <person name="Ivanova N."/>
            <person name="Chistoserdova L."/>
        </authorList>
    </citation>
    <scope>NUCLEOTIDE SEQUENCE [LARGE SCALE GENOMIC DNA]</scope>
    <source>
        <strain evidence="12">JLW8 / ATCC BAA-1282 / DSM 17540</strain>
    </source>
</reference>
<dbReference type="NCBIfam" id="TIGR00217">
    <property type="entry name" value="malQ"/>
    <property type="match status" value="1"/>
</dbReference>
<evidence type="ECO:0000256" key="7">
    <source>
        <dbReference type="ARBA" id="ARBA00023277"/>
    </source>
</evidence>
<dbReference type="InterPro" id="IPR017853">
    <property type="entry name" value="GH"/>
</dbReference>
<dbReference type="eggNOG" id="COG1640">
    <property type="taxonomic scope" value="Bacteria"/>
</dbReference>
<dbReference type="EMBL" id="CP001672">
    <property type="protein sequence ID" value="ACT47741.1"/>
    <property type="molecule type" value="Genomic_DNA"/>
</dbReference>
<keyword evidence="7 10" id="KW-0119">Carbohydrate metabolism</keyword>
<comment type="catalytic activity">
    <reaction evidence="1 10">
        <text>Transfers a segment of a (1-&gt;4)-alpha-D-glucan to a new position in an acceptor, which may be glucose or a (1-&gt;4)-alpha-D-glucan.</text>
        <dbReference type="EC" id="2.4.1.25"/>
    </reaction>
</comment>
<dbReference type="PANTHER" id="PTHR32438:SF5">
    <property type="entry name" value="4-ALPHA-GLUCANOTRANSFERASE DPE1, CHLOROPLASTIC_AMYLOPLASTIC"/>
    <property type="match status" value="1"/>
</dbReference>
<dbReference type="AlphaFoldDB" id="C6WUZ2"/>
<evidence type="ECO:0000256" key="8">
    <source>
        <dbReference type="ARBA" id="ARBA00031423"/>
    </source>
</evidence>
<dbReference type="NCBIfam" id="NF011079">
    <property type="entry name" value="PRK14508.1-2"/>
    <property type="match status" value="1"/>
</dbReference>
<accession>C6WUZ2</accession>
<evidence type="ECO:0000313" key="12">
    <source>
        <dbReference type="Proteomes" id="UP000002742"/>
    </source>
</evidence>
<keyword evidence="12" id="KW-1185">Reference proteome</keyword>
<dbReference type="NCBIfam" id="NF011080">
    <property type="entry name" value="PRK14508.1-3"/>
    <property type="match status" value="1"/>
</dbReference>
<dbReference type="PANTHER" id="PTHR32438">
    <property type="entry name" value="4-ALPHA-GLUCANOTRANSFERASE DPE1, CHLOROPLASTIC/AMYLOPLASTIC"/>
    <property type="match status" value="1"/>
</dbReference>
<dbReference type="STRING" id="583345.Mmol_0831"/>
<dbReference type="Pfam" id="PF02446">
    <property type="entry name" value="Glyco_hydro_77"/>
    <property type="match status" value="1"/>
</dbReference>
<evidence type="ECO:0000256" key="2">
    <source>
        <dbReference type="ARBA" id="ARBA00005684"/>
    </source>
</evidence>
<keyword evidence="5 10" id="KW-0328">Glycosyltransferase</keyword>
<dbReference type="Proteomes" id="UP000002742">
    <property type="component" value="Chromosome"/>
</dbReference>
<dbReference type="RefSeq" id="WP_015831777.1">
    <property type="nucleotide sequence ID" value="NC_012968.1"/>
</dbReference>
<evidence type="ECO:0000313" key="11">
    <source>
        <dbReference type="EMBL" id="ACT47741.1"/>
    </source>
</evidence>
<name>C6WUZ2_METML</name>
<dbReference type="HOGENOM" id="CLU_014132_1_0_4"/>
<evidence type="ECO:0000256" key="4">
    <source>
        <dbReference type="ARBA" id="ARBA00020295"/>
    </source>
</evidence>
<evidence type="ECO:0000256" key="10">
    <source>
        <dbReference type="RuleBase" id="RU361207"/>
    </source>
</evidence>
<evidence type="ECO:0000256" key="5">
    <source>
        <dbReference type="ARBA" id="ARBA00022676"/>
    </source>
</evidence>
<dbReference type="GO" id="GO:0004134">
    <property type="term" value="F:4-alpha-glucanotransferase activity"/>
    <property type="evidence" value="ECO:0007669"/>
    <property type="project" value="UniProtKB-EC"/>
</dbReference>
<dbReference type="GO" id="GO:0005975">
    <property type="term" value="P:carbohydrate metabolic process"/>
    <property type="evidence" value="ECO:0007669"/>
    <property type="project" value="InterPro"/>
</dbReference>
<gene>
    <name evidence="11" type="ordered locus">Mmol_0831</name>
</gene>
<keyword evidence="6 10" id="KW-0808">Transferase</keyword>
<dbReference type="OrthoDB" id="9761577at2"/>
<evidence type="ECO:0000256" key="6">
    <source>
        <dbReference type="ARBA" id="ARBA00022679"/>
    </source>
</evidence>
<evidence type="ECO:0000256" key="3">
    <source>
        <dbReference type="ARBA" id="ARBA00012560"/>
    </source>
</evidence>
<protein>
    <recommendedName>
        <fullName evidence="4 10">4-alpha-glucanotransferase</fullName>
        <ecNumber evidence="3 10">2.4.1.25</ecNumber>
    </recommendedName>
    <alternativeName>
        <fullName evidence="8 10">Amylomaltase</fullName>
    </alternativeName>
    <alternativeName>
        <fullName evidence="9 10">Disproportionating enzyme</fullName>
    </alternativeName>
</protein>
<evidence type="ECO:0000256" key="9">
    <source>
        <dbReference type="ARBA" id="ARBA00031501"/>
    </source>
</evidence>
<evidence type="ECO:0000256" key="1">
    <source>
        <dbReference type="ARBA" id="ARBA00000439"/>
    </source>
</evidence>
<organism evidence="11 12">
    <name type="scientific">Methylotenera mobilis (strain JLW8 / ATCC BAA-1282 / DSM 17540)</name>
    <dbReference type="NCBI Taxonomy" id="583345"/>
    <lineage>
        <taxon>Bacteria</taxon>
        <taxon>Pseudomonadati</taxon>
        <taxon>Pseudomonadota</taxon>
        <taxon>Betaproteobacteria</taxon>
        <taxon>Nitrosomonadales</taxon>
        <taxon>Methylophilaceae</taxon>
        <taxon>Methylotenera</taxon>
    </lineage>
</organism>
<comment type="similarity">
    <text evidence="2 10">Belongs to the disproportionating enzyme family.</text>
</comment>